<organism evidence="2 3">
    <name type="scientific">Leptospira kanakyensis</name>
    <dbReference type="NCBI Taxonomy" id="2484968"/>
    <lineage>
        <taxon>Bacteria</taxon>
        <taxon>Pseudomonadati</taxon>
        <taxon>Spirochaetota</taxon>
        <taxon>Spirochaetia</taxon>
        <taxon>Leptospirales</taxon>
        <taxon>Leptospiraceae</taxon>
        <taxon>Leptospira</taxon>
    </lineage>
</organism>
<dbReference type="RefSeq" id="WP_135631969.1">
    <property type="nucleotide sequence ID" value="NZ_JAMQPQ010000005.1"/>
</dbReference>
<accession>A0A6N4Q783</accession>
<protein>
    <recommendedName>
        <fullName evidence="4">Lipocalin-like domain-containing protein</fullName>
    </recommendedName>
</protein>
<name>A0A6N4Q783_9LEPT</name>
<dbReference type="EMBL" id="RQFF01000010">
    <property type="protein sequence ID" value="TGK75183.1"/>
    <property type="molecule type" value="Genomic_DNA"/>
</dbReference>
<evidence type="ECO:0000313" key="3">
    <source>
        <dbReference type="Proteomes" id="UP000297239"/>
    </source>
</evidence>
<sequence>MKKISLIIAMAVSASVFYCQSGDKTGAIDDKTLLEGTWVLTSNCVTDPAPNPSAWLIINNNRDIKSCYKKTSSVVKGILIKQNEGNYNIDWKEGPASKAQYPVGGTLNLFGMTTEGSTICYTRIKNPKQNPPAFCK</sequence>
<dbReference type="AlphaFoldDB" id="A0A6N4Q783"/>
<evidence type="ECO:0008006" key="4">
    <source>
        <dbReference type="Google" id="ProtNLM"/>
    </source>
</evidence>
<keyword evidence="3" id="KW-1185">Reference proteome</keyword>
<keyword evidence="1" id="KW-0732">Signal</keyword>
<proteinExistence type="predicted"/>
<evidence type="ECO:0000256" key="1">
    <source>
        <dbReference type="SAM" id="SignalP"/>
    </source>
</evidence>
<feature type="signal peptide" evidence="1">
    <location>
        <begin position="1"/>
        <end position="21"/>
    </location>
</feature>
<dbReference type="Proteomes" id="UP000297239">
    <property type="component" value="Unassembled WGS sequence"/>
</dbReference>
<feature type="chain" id="PRO_5026709612" description="Lipocalin-like domain-containing protein" evidence="1">
    <location>
        <begin position="22"/>
        <end position="136"/>
    </location>
</feature>
<comment type="caution">
    <text evidence="2">The sequence shown here is derived from an EMBL/GenBank/DDBJ whole genome shotgun (WGS) entry which is preliminary data.</text>
</comment>
<evidence type="ECO:0000313" key="2">
    <source>
        <dbReference type="EMBL" id="TGK75183.1"/>
    </source>
</evidence>
<gene>
    <name evidence="2" type="ORF">EHQ18_02500</name>
</gene>
<reference evidence="2" key="1">
    <citation type="journal article" date="2019" name="PLoS Negl. Trop. Dis.">
        <title>Revisiting the worldwide diversity of Leptospira species in the environment.</title>
        <authorList>
            <person name="Vincent A.T."/>
            <person name="Schiettekatte O."/>
            <person name="Bourhy P."/>
            <person name="Veyrier F.J."/>
            <person name="Picardeau M."/>
        </authorList>
    </citation>
    <scope>NUCLEOTIDE SEQUENCE [LARGE SCALE GENOMIC DNA]</scope>
    <source>
        <strain evidence="2">201800293</strain>
    </source>
</reference>
<dbReference type="OrthoDB" id="329664at2"/>